<dbReference type="STRING" id="1458307.OSB_02410"/>
<evidence type="ECO:0000313" key="1">
    <source>
        <dbReference type="EMBL" id="AKS44810.1"/>
    </source>
</evidence>
<name>A0A0K0Y1J5_9RHOB</name>
<dbReference type="OrthoDB" id="7834608at2"/>
<accession>A0A0K0Y1J5</accession>
<reference evidence="1 2" key="1">
    <citation type="journal article" date="2015" name="Genome Announc.">
        <title>Closed Genome Sequence of Octadecabacter temperatus SB1, the First Mesophilic Species of the Genus Octadecabacter.</title>
        <authorList>
            <person name="Voget S."/>
            <person name="Billerbeck S."/>
            <person name="Simon M."/>
            <person name="Daniel R."/>
        </authorList>
    </citation>
    <scope>NUCLEOTIDE SEQUENCE [LARGE SCALE GENOMIC DNA]</scope>
    <source>
        <strain evidence="1 2">SB1</strain>
    </source>
</reference>
<keyword evidence="2" id="KW-1185">Reference proteome</keyword>
<dbReference type="EMBL" id="CP012160">
    <property type="protein sequence ID" value="AKS44810.1"/>
    <property type="molecule type" value="Genomic_DNA"/>
</dbReference>
<dbReference type="Proteomes" id="UP000067444">
    <property type="component" value="Chromosome"/>
</dbReference>
<sequence length="225" mass="24371">MRILVALMGLALLTACGGIRDDLTETPDTIGAFRLGHNIAVVNEPVQGPFSRTVTDDEWQAAMTTAVADRLGEARFFGDKFYHVGVAVEAYVLAYPGVPLVYSPKSVLIFSVNFFEDSTQTKLNDEAIQITVFEPCCTVPFLGSGFTRSADEQMEGLSFNAARAIERTMRENAEWFGGTPEILEADETIRVGNVLEDNPELVAPQQEPPAELLASTNPAGTIGLP</sequence>
<gene>
    <name evidence="1" type="ORF">OSB_02410</name>
</gene>
<protein>
    <submittedName>
        <fullName evidence="1">Uncharacterized protein</fullName>
    </submittedName>
</protein>
<dbReference type="KEGG" id="otm:OSB_02410"/>
<dbReference type="RefSeq" id="WP_049833261.1">
    <property type="nucleotide sequence ID" value="NZ_CP012160.1"/>
</dbReference>
<evidence type="ECO:0000313" key="2">
    <source>
        <dbReference type="Proteomes" id="UP000067444"/>
    </source>
</evidence>
<organism evidence="1 2">
    <name type="scientific">Octadecabacter temperatus</name>
    <dbReference type="NCBI Taxonomy" id="1458307"/>
    <lineage>
        <taxon>Bacteria</taxon>
        <taxon>Pseudomonadati</taxon>
        <taxon>Pseudomonadota</taxon>
        <taxon>Alphaproteobacteria</taxon>
        <taxon>Rhodobacterales</taxon>
        <taxon>Roseobacteraceae</taxon>
        <taxon>Octadecabacter</taxon>
    </lineage>
</organism>
<dbReference type="AlphaFoldDB" id="A0A0K0Y1J5"/>
<dbReference type="PROSITE" id="PS51257">
    <property type="entry name" value="PROKAR_LIPOPROTEIN"/>
    <property type="match status" value="1"/>
</dbReference>
<proteinExistence type="predicted"/>